<protein>
    <submittedName>
        <fullName evidence="1">Uncharacterized protein</fullName>
    </submittedName>
</protein>
<reference evidence="1 2" key="1">
    <citation type="journal article" date="2020" name="Genomics">
        <title>Complete, high-quality genomes from long-read metagenomic sequencing of two wolf lichen thalli reveals enigmatic genome architecture.</title>
        <authorList>
            <person name="McKenzie S.K."/>
            <person name="Walston R.F."/>
            <person name="Allen J.L."/>
        </authorList>
    </citation>
    <scope>NUCLEOTIDE SEQUENCE [LARGE SCALE GENOMIC DNA]</scope>
    <source>
        <strain evidence="1">WasteWater1</strain>
    </source>
</reference>
<gene>
    <name evidence="1" type="ORF">HO133_000716</name>
</gene>
<name>A0A8H6CGB8_9LECA</name>
<organism evidence="1 2">
    <name type="scientific">Letharia lupina</name>
    <dbReference type="NCBI Taxonomy" id="560253"/>
    <lineage>
        <taxon>Eukaryota</taxon>
        <taxon>Fungi</taxon>
        <taxon>Dikarya</taxon>
        <taxon>Ascomycota</taxon>
        <taxon>Pezizomycotina</taxon>
        <taxon>Lecanoromycetes</taxon>
        <taxon>OSLEUM clade</taxon>
        <taxon>Lecanoromycetidae</taxon>
        <taxon>Lecanorales</taxon>
        <taxon>Lecanorineae</taxon>
        <taxon>Parmeliaceae</taxon>
        <taxon>Letharia</taxon>
    </lineage>
</organism>
<sequence>MDYNIEYQIAKKRVFKTIGLRLAPCGPPNYNLNGKPYQPWFAPPHALFDRMGGEGYGGCEFGWRKDPVYSLVSDNGAINGLNPPPTARLRRDQRAEIETRPGIAMGVHSVDNGPINGPNLSQHRRIAATAHGGPQMPATTPDPT</sequence>
<dbReference type="EMBL" id="JACCJB010000011">
    <property type="protein sequence ID" value="KAF6222669.1"/>
    <property type="molecule type" value="Genomic_DNA"/>
</dbReference>
<comment type="caution">
    <text evidence="1">The sequence shown here is derived from an EMBL/GenBank/DDBJ whole genome shotgun (WGS) entry which is preliminary data.</text>
</comment>
<proteinExistence type="predicted"/>
<accession>A0A8H6CGB8</accession>
<dbReference type="AlphaFoldDB" id="A0A8H6CGB8"/>
<dbReference type="RefSeq" id="XP_037152015.1">
    <property type="nucleotide sequence ID" value="XM_037291653.1"/>
</dbReference>
<keyword evidence="2" id="KW-1185">Reference proteome</keyword>
<evidence type="ECO:0000313" key="1">
    <source>
        <dbReference type="EMBL" id="KAF6222669.1"/>
    </source>
</evidence>
<dbReference type="Proteomes" id="UP000593566">
    <property type="component" value="Unassembled WGS sequence"/>
</dbReference>
<dbReference type="GeneID" id="59329134"/>
<evidence type="ECO:0000313" key="2">
    <source>
        <dbReference type="Proteomes" id="UP000593566"/>
    </source>
</evidence>